<dbReference type="EMBL" id="CAAKMV010000126">
    <property type="protein sequence ID" value="VIO56818.1"/>
    <property type="molecule type" value="Genomic_DNA"/>
</dbReference>
<accession>A0A4E9DTK8</accession>
<reference evidence="1" key="2">
    <citation type="submission" date="2021-03" db="EMBL/GenBank/DDBJ databases">
        <authorList>
            <person name="Alouane T."/>
            <person name="Langin T."/>
            <person name="Bonhomme L."/>
        </authorList>
    </citation>
    <scope>NUCLEOTIDE SEQUENCE</scope>
    <source>
        <strain evidence="1">MDC_Fg202</strain>
    </source>
</reference>
<sequence length="82" mass="9412">MDRYVDLQTPYASSSLPQIGCRCVGCSFTGPRMSRTTQDLPPPYSDVVGFDHCRNSKSVSRPWKKNKFRATIARIFRRDKIL</sequence>
<evidence type="ECO:0000313" key="2">
    <source>
        <dbReference type="EMBL" id="VIO56818.1"/>
    </source>
</evidence>
<organism evidence="2">
    <name type="scientific">Gibberella zeae</name>
    <name type="common">Wheat head blight fungus</name>
    <name type="synonym">Fusarium graminearum</name>
    <dbReference type="NCBI Taxonomy" id="5518"/>
    <lineage>
        <taxon>Eukaryota</taxon>
        <taxon>Fungi</taxon>
        <taxon>Dikarya</taxon>
        <taxon>Ascomycota</taxon>
        <taxon>Pezizomycotina</taxon>
        <taxon>Sordariomycetes</taxon>
        <taxon>Hypocreomycetidae</taxon>
        <taxon>Hypocreales</taxon>
        <taxon>Nectriaceae</taxon>
        <taxon>Fusarium</taxon>
    </lineage>
</organism>
<protein>
    <submittedName>
        <fullName evidence="2">Uncharacterized protein</fullName>
    </submittedName>
</protein>
<evidence type="ECO:0000313" key="1">
    <source>
        <dbReference type="EMBL" id="CAG2009729.1"/>
    </source>
</evidence>
<reference evidence="2" key="1">
    <citation type="submission" date="2019-04" db="EMBL/GenBank/DDBJ databases">
        <authorList>
            <person name="Melise S."/>
            <person name="Noan J."/>
            <person name="Okalmin O."/>
        </authorList>
    </citation>
    <scope>NUCLEOTIDE SEQUENCE</scope>
    <source>
        <strain evidence="2">FN9</strain>
    </source>
</reference>
<name>A0A4E9DTK8_GIBZA</name>
<proteinExistence type="predicted"/>
<dbReference type="AlphaFoldDB" id="A0A4E9DTK8"/>
<dbReference type="Proteomes" id="UP000746612">
    <property type="component" value="Unassembled WGS sequence"/>
</dbReference>
<dbReference type="EMBL" id="CAJPIJ010000192">
    <property type="protein sequence ID" value="CAG2009729.1"/>
    <property type="molecule type" value="Genomic_DNA"/>
</dbReference>
<gene>
    <name evidence="2" type="ORF">FUG_LOCUS230194</name>
    <name evidence="1" type="ORF">MDCFG202_LOCUS587573</name>
</gene>